<dbReference type="GO" id="GO:0004622">
    <property type="term" value="F:phosphatidylcholine lysophospholipase activity"/>
    <property type="evidence" value="ECO:0007669"/>
    <property type="project" value="TreeGrafter"/>
</dbReference>
<dbReference type="InterPro" id="IPR013830">
    <property type="entry name" value="SGNH_hydro"/>
</dbReference>
<dbReference type="PANTHER" id="PTHR30383:SF5">
    <property type="entry name" value="SGNH HYDROLASE-TYPE ESTERASE DOMAIN-CONTAINING PROTEIN"/>
    <property type="match status" value="1"/>
</dbReference>
<dbReference type="Pfam" id="PF13472">
    <property type="entry name" value="Lipase_GDSL_2"/>
    <property type="match status" value="1"/>
</dbReference>
<proteinExistence type="predicted"/>
<dbReference type="Gene3D" id="3.40.50.1110">
    <property type="entry name" value="SGNH hydrolase"/>
    <property type="match status" value="1"/>
</dbReference>
<evidence type="ECO:0000313" key="2">
    <source>
        <dbReference type="EMBL" id="ETN95878.1"/>
    </source>
</evidence>
<keyword evidence="3" id="KW-1185">Reference proteome</keyword>
<evidence type="ECO:0000259" key="1">
    <source>
        <dbReference type="Pfam" id="PF13472"/>
    </source>
</evidence>
<organism evidence="2 3">
    <name type="scientific">Zhouia amylolytica AD3</name>
    <dbReference type="NCBI Taxonomy" id="1286632"/>
    <lineage>
        <taxon>Bacteria</taxon>
        <taxon>Pseudomonadati</taxon>
        <taxon>Bacteroidota</taxon>
        <taxon>Flavobacteriia</taxon>
        <taxon>Flavobacteriales</taxon>
        <taxon>Flavobacteriaceae</taxon>
        <taxon>Zhouia</taxon>
    </lineage>
</organism>
<reference evidence="3" key="1">
    <citation type="submission" date="2013-11" db="EMBL/GenBank/DDBJ databases">
        <title>Draft genome sequence from a member of Zhouia, isolated tidal flat.</title>
        <authorList>
            <person name="Jin H."/>
            <person name="Jeon C.O."/>
        </authorList>
    </citation>
    <scope>NUCLEOTIDE SEQUENCE [LARGE SCALE GENOMIC DNA]</scope>
    <source>
        <strain evidence="3">AD3</strain>
    </source>
</reference>
<accession>W2UPG0</accession>
<dbReference type="RefSeq" id="WP_038264593.1">
    <property type="nucleotide sequence ID" value="NZ_AYXY01000019.1"/>
</dbReference>
<dbReference type="Proteomes" id="UP000018850">
    <property type="component" value="Unassembled WGS sequence"/>
</dbReference>
<reference evidence="2 3" key="2">
    <citation type="journal article" date="2016" name="Genome Announc.">
        <title>Draft Genome Sequence of Zhouia amylolytica AD3, Isolated from Tidal Flat Sediment.</title>
        <authorList>
            <person name="Jia B."/>
            <person name="Jin H.M."/>
            <person name="Lee H.J."/>
            <person name="Jeon C.O."/>
        </authorList>
    </citation>
    <scope>NUCLEOTIDE SEQUENCE [LARGE SCALE GENOMIC DNA]</scope>
    <source>
        <strain evidence="2 3">AD3</strain>
    </source>
</reference>
<dbReference type="SUPFAM" id="SSF52266">
    <property type="entry name" value="SGNH hydrolase"/>
    <property type="match status" value="1"/>
</dbReference>
<dbReference type="STRING" id="376730.SAMN04487906_0757"/>
<dbReference type="PANTHER" id="PTHR30383">
    <property type="entry name" value="THIOESTERASE 1/PROTEASE 1/LYSOPHOSPHOLIPASE L1"/>
    <property type="match status" value="1"/>
</dbReference>
<evidence type="ECO:0000313" key="3">
    <source>
        <dbReference type="Proteomes" id="UP000018850"/>
    </source>
</evidence>
<gene>
    <name evidence="2" type="ORF">P278_16000</name>
</gene>
<sequence length="199" mass="22638">MKHIICFGDSITRGENDRERGGWADRLKSFYMEQFLYEKDNEVCVFNMGIGGETTVGLSNRFRQELDARLLEEETNLVTLGYGANDIALVGDKHQVSIEEYTANLAQCIDYAHAKNARVYLLSIIPVITDLNTGKPRMLKDIILYNKLLQRLAKEKNVTYVDLHSLFEADTASYFTFDGVHPNAEGHSLIYEHLKSILV</sequence>
<protein>
    <recommendedName>
        <fullName evidence="1">SGNH hydrolase-type esterase domain-containing protein</fullName>
    </recommendedName>
</protein>
<dbReference type="EMBL" id="AYXY01000019">
    <property type="protein sequence ID" value="ETN95878.1"/>
    <property type="molecule type" value="Genomic_DNA"/>
</dbReference>
<dbReference type="InterPro" id="IPR051532">
    <property type="entry name" value="Ester_Hydrolysis_Enzymes"/>
</dbReference>
<comment type="caution">
    <text evidence="2">The sequence shown here is derived from an EMBL/GenBank/DDBJ whole genome shotgun (WGS) entry which is preliminary data.</text>
</comment>
<name>W2UPG0_9FLAO</name>
<dbReference type="AlphaFoldDB" id="W2UPG0"/>
<feature type="domain" description="SGNH hydrolase-type esterase" evidence="1">
    <location>
        <begin position="6"/>
        <end position="188"/>
    </location>
</feature>
<dbReference type="eggNOG" id="COG2755">
    <property type="taxonomic scope" value="Bacteria"/>
</dbReference>
<dbReference type="InterPro" id="IPR036514">
    <property type="entry name" value="SGNH_hydro_sf"/>
</dbReference>